<dbReference type="PANTHER" id="PTHR24034">
    <property type="entry name" value="EGF-LIKE DOMAIN-CONTAINING PROTEIN"/>
    <property type="match status" value="1"/>
</dbReference>
<dbReference type="AlphaFoldDB" id="A0A397YL30"/>
<dbReference type="Proteomes" id="UP000264353">
    <property type="component" value="Chromosome A7"/>
</dbReference>
<name>A0A397YL30_BRACM</name>
<dbReference type="EMBL" id="CM010634">
    <property type="protein sequence ID" value="RID53488.1"/>
    <property type="molecule type" value="Genomic_DNA"/>
</dbReference>
<feature type="domain" description="Complement Clr-like EGF" evidence="4">
    <location>
        <begin position="49"/>
        <end position="71"/>
    </location>
</feature>
<sequence length="145" mass="16223">MGVPVPLSLKRFFCIALDDSAFNLLLLSTKSISPRRLLVKAIMPSDKDSVKCECPLGFKGDGFKKCEDINECKERKACQCPECSCKNTWGSYECSCSGFTTGGAYLVYKYGLRQYMDSEIRAIMAQYMPLDSQPKVPNHVNDEHA</sequence>
<dbReference type="GO" id="GO:0005509">
    <property type="term" value="F:calcium ion binding"/>
    <property type="evidence" value="ECO:0007669"/>
    <property type="project" value="InterPro"/>
</dbReference>
<organism evidence="5 6">
    <name type="scientific">Brassica campestris</name>
    <name type="common">Field mustard</name>
    <dbReference type="NCBI Taxonomy" id="3711"/>
    <lineage>
        <taxon>Eukaryota</taxon>
        <taxon>Viridiplantae</taxon>
        <taxon>Streptophyta</taxon>
        <taxon>Embryophyta</taxon>
        <taxon>Tracheophyta</taxon>
        <taxon>Spermatophyta</taxon>
        <taxon>Magnoliopsida</taxon>
        <taxon>eudicotyledons</taxon>
        <taxon>Gunneridae</taxon>
        <taxon>Pentapetalae</taxon>
        <taxon>rosids</taxon>
        <taxon>malvids</taxon>
        <taxon>Brassicales</taxon>
        <taxon>Brassicaceae</taxon>
        <taxon>Brassiceae</taxon>
        <taxon>Brassica</taxon>
    </lineage>
</organism>
<dbReference type="InterPro" id="IPR009030">
    <property type="entry name" value="Growth_fac_rcpt_cys_sf"/>
</dbReference>
<evidence type="ECO:0000256" key="3">
    <source>
        <dbReference type="ARBA" id="ARBA00023157"/>
    </source>
</evidence>
<proteinExistence type="predicted"/>
<evidence type="ECO:0000313" key="6">
    <source>
        <dbReference type="Proteomes" id="UP000264353"/>
    </source>
</evidence>
<dbReference type="CDD" id="cd00054">
    <property type="entry name" value="EGF_CA"/>
    <property type="match status" value="1"/>
</dbReference>
<dbReference type="PANTHER" id="PTHR24034:SF174">
    <property type="entry name" value="EGF-LIKE DOMAIN-CONTAINING PROTEIN"/>
    <property type="match status" value="1"/>
</dbReference>
<dbReference type="Pfam" id="PF12662">
    <property type="entry name" value="cEGF"/>
    <property type="match status" value="1"/>
</dbReference>
<protein>
    <recommendedName>
        <fullName evidence="4">Complement Clr-like EGF domain-containing protein</fullName>
    </recommendedName>
</protein>
<keyword evidence="3" id="KW-1015">Disulfide bond</keyword>
<reference evidence="5 6" key="1">
    <citation type="submission" date="2018-06" db="EMBL/GenBank/DDBJ databases">
        <title>WGS assembly of Brassica rapa FPsc.</title>
        <authorList>
            <person name="Bowman J."/>
            <person name="Kohchi T."/>
            <person name="Yamato K."/>
            <person name="Jenkins J."/>
            <person name="Shu S."/>
            <person name="Ishizaki K."/>
            <person name="Yamaoka S."/>
            <person name="Nishihama R."/>
            <person name="Nakamura Y."/>
            <person name="Berger F."/>
            <person name="Adam C."/>
            <person name="Aki S."/>
            <person name="Althoff F."/>
            <person name="Araki T."/>
            <person name="Arteaga-Vazquez M."/>
            <person name="Balasubrmanian S."/>
            <person name="Bauer D."/>
            <person name="Boehm C."/>
            <person name="Briginshaw L."/>
            <person name="Caballero-Perez J."/>
            <person name="Catarino B."/>
            <person name="Chen F."/>
            <person name="Chiyoda S."/>
            <person name="Chovatia M."/>
            <person name="Davies K."/>
            <person name="Delmans M."/>
            <person name="Demura T."/>
            <person name="Dierschke T."/>
            <person name="Dolan L."/>
            <person name="Dorantes-Acosta A."/>
            <person name="Eklund D."/>
            <person name="Florent S."/>
            <person name="Flores-Sandoval E."/>
            <person name="Fujiyama A."/>
            <person name="Fukuzawa H."/>
            <person name="Galik B."/>
            <person name="Grimanelli D."/>
            <person name="Grimwood J."/>
            <person name="Grossniklaus U."/>
            <person name="Hamada T."/>
            <person name="Haseloff J."/>
            <person name="Hetherington A."/>
            <person name="Higo A."/>
            <person name="Hirakawa Y."/>
            <person name="Hundley H."/>
            <person name="Ikeda Y."/>
            <person name="Inoue K."/>
            <person name="Inoue S."/>
            <person name="Ishida S."/>
            <person name="Jia Q."/>
            <person name="Kakita M."/>
            <person name="Kanazawa T."/>
            <person name="Kawai Y."/>
            <person name="Kawashima T."/>
            <person name="Kennedy M."/>
            <person name="Kinose K."/>
            <person name="Kinoshita T."/>
            <person name="Kohara Y."/>
            <person name="Koide E."/>
            <person name="Komatsu K."/>
            <person name="Kopischke S."/>
            <person name="Kubo M."/>
            <person name="Kyozuka J."/>
            <person name="Lagercrantz U."/>
            <person name="Lin S."/>
            <person name="Lindquist E."/>
            <person name="Lipzen A."/>
            <person name="Lu C."/>
            <person name="Luna E."/>
            <person name="Martienssen R."/>
            <person name="Minamino N."/>
            <person name="Mizutani M."/>
            <person name="Mizutani M."/>
            <person name="Mochizuki N."/>
            <person name="Monte I."/>
            <person name="Mosher R."/>
            <person name="Nagasaki H."/>
            <person name="Nakagami H."/>
            <person name="Naramoto S."/>
            <person name="Nishitani K."/>
            <person name="Ohtani M."/>
            <person name="Okamoto T."/>
            <person name="Okumura M."/>
            <person name="Phillips J."/>
            <person name="Pollak B."/>
            <person name="Reinders A."/>
            <person name="Roevekamp M."/>
            <person name="Sano R."/>
            <person name="Sawa S."/>
            <person name="Schmid M."/>
            <person name="Shirakawa M."/>
            <person name="Solano R."/>
            <person name="Spunde A."/>
            <person name="Suetsugu N."/>
            <person name="Sugano S."/>
            <person name="Sugiyama A."/>
            <person name="Sun R."/>
            <person name="Suzuki Y."/>
            <person name="Takenaka M."/>
            <person name="Takezawa D."/>
            <person name="Tomogane H."/>
            <person name="Tsuzuki M."/>
            <person name="Ueda T."/>
            <person name="Umeda M."/>
            <person name="Ward J."/>
            <person name="Watanabe Y."/>
            <person name="Yazaki K."/>
            <person name="Yokoyama R."/>
            <person name="Yoshitake Y."/>
            <person name="Yotsui I."/>
            <person name="Zachgo S."/>
            <person name="Schmutz J."/>
        </authorList>
    </citation>
    <scope>NUCLEOTIDE SEQUENCE [LARGE SCALE GENOMIC DNA]</scope>
    <source>
        <strain evidence="6">cv. B-3</strain>
    </source>
</reference>
<keyword evidence="2" id="KW-0677">Repeat</keyword>
<accession>A0A397YL30</accession>
<evidence type="ECO:0000256" key="2">
    <source>
        <dbReference type="ARBA" id="ARBA00022737"/>
    </source>
</evidence>
<dbReference type="PROSITE" id="PS01187">
    <property type="entry name" value="EGF_CA"/>
    <property type="match status" value="1"/>
</dbReference>
<keyword evidence="1" id="KW-0245">EGF-like domain</keyword>
<dbReference type="InterPro" id="IPR050751">
    <property type="entry name" value="ECM_structural_protein"/>
</dbReference>
<dbReference type="InterPro" id="IPR018097">
    <property type="entry name" value="EGF_Ca-bd_CS"/>
</dbReference>
<evidence type="ECO:0000313" key="5">
    <source>
        <dbReference type="EMBL" id="RID53488.1"/>
    </source>
</evidence>
<dbReference type="SUPFAM" id="SSF57184">
    <property type="entry name" value="Growth factor receptor domain"/>
    <property type="match status" value="1"/>
</dbReference>
<dbReference type="Gene3D" id="2.10.25.10">
    <property type="entry name" value="Laminin"/>
    <property type="match status" value="1"/>
</dbReference>
<gene>
    <name evidence="5" type="ORF">BRARA_G00876</name>
</gene>
<evidence type="ECO:0000259" key="4">
    <source>
        <dbReference type="Pfam" id="PF12662"/>
    </source>
</evidence>
<dbReference type="InterPro" id="IPR026823">
    <property type="entry name" value="cEGF"/>
</dbReference>
<evidence type="ECO:0000256" key="1">
    <source>
        <dbReference type="ARBA" id="ARBA00022536"/>
    </source>
</evidence>